<dbReference type="EC" id="3.5.1.91" evidence="2"/>
<comment type="caution">
    <text evidence="2">The sequence shown here is derived from an EMBL/GenBank/DDBJ whole genome shotgun (WGS) entry which is preliminary data.</text>
</comment>
<dbReference type="InterPro" id="IPR013108">
    <property type="entry name" value="Amidohydro_3"/>
</dbReference>
<dbReference type="SUPFAM" id="SSF51556">
    <property type="entry name" value="Metallo-dependent hydrolases"/>
    <property type="match status" value="1"/>
</dbReference>
<dbReference type="Proteomes" id="UP000675121">
    <property type="component" value="Unassembled WGS sequence"/>
</dbReference>
<proteinExistence type="predicted"/>
<organism evidence="2 3">
    <name type="scientific">Paraburkholderia domus</name>
    <dbReference type="NCBI Taxonomy" id="2793075"/>
    <lineage>
        <taxon>Bacteria</taxon>
        <taxon>Pseudomonadati</taxon>
        <taxon>Pseudomonadota</taxon>
        <taxon>Betaproteobacteria</taxon>
        <taxon>Burkholderiales</taxon>
        <taxon>Burkholderiaceae</taxon>
        <taxon>Paraburkholderia</taxon>
    </lineage>
</organism>
<dbReference type="SUPFAM" id="SSF51338">
    <property type="entry name" value="Composite domain of metallo-dependent hydrolases"/>
    <property type="match status" value="1"/>
</dbReference>
<evidence type="ECO:0000313" key="3">
    <source>
        <dbReference type="Proteomes" id="UP000675121"/>
    </source>
</evidence>
<sequence>MKSRTVIFCAKKIITMNRSRPFATHVAVRDGRILAAGTLEEVSGWGDATVDNTFADKILMPGFVEGHAHLLEGSMWEHVYVGYFDRCDPDGKVWPGLKSIDDVVARLAEAARELEDPAQPLLAWGFDPIFFGDGPRMGAHDLDRVSAQRPVVILHMSNHLLNVNRATLARVGIDRHTAIDGVPKDENGDPSGELQEFAAMFPVFQLLSETVGFSFGENKNAAWNFANIARRVGITTSTDLANPLTETGVANLRAATDDPAFPIRLIPAFAPLLFKGQEGPAHLKAVCEHNTDKLRFGLVKLVLDGSIQGFTARLRWPHYYRNPGNTGTSGNGLWLLPPSEVASQIASYHREGFQVHMHTNGDEASEVAIEAVSQVLTTHPRQGHRHTLQHAQLVDIAMLRRMRELGMCANFFSNHIYYWGDAHYAKTLGPERAQRMNAAASALHCGVPFGMHSDAPVTPLGPLFTAWCAVNRRTSSGRVLGEEERITVADALHAITLGTAWTLKMDQDIGSIECGKFADFAVLEDDPLAVSPEHLKDVRVWGTVIGGQVMPAHKA</sequence>
<dbReference type="InterPro" id="IPR011059">
    <property type="entry name" value="Metal-dep_hydrolase_composite"/>
</dbReference>
<dbReference type="GO" id="GO:0016810">
    <property type="term" value="F:hydrolase activity, acting on carbon-nitrogen (but not peptide) bonds"/>
    <property type="evidence" value="ECO:0007669"/>
    <property type="project" value="InterPro"/>
</dbReference>
<gene>
    <name evidence="2" type="primary">nfdA_4</name>
    <name evidence="2" type="ORF">R70211_07550</name>
</gene>
<dbReference type="Pfam" id="PF07969">
    <property type="entry name" value="Amidohydro_3"/>
    <property type="match status" value="1"/>
</dbReference>
<dbReference type="PANTHER" id="PTHR22642">
    <property type="entry name" value="IMIDAZOLONEPROPIONASE"/>
    <property type="match status" value="1"/>
</dbReference>
<dbReference type="InterPro" id="IPR032466">
    <property type="entry name" value="Metal_Hydrolase"/>
</dbReference>
<accession>A0A9N8NA09</accession>
<protein>
    <submittedName>
        <fullName evidence="2">N-substituted formamide deformylase</fullName>
        <ecNumber evidence="2">3.5.1.91</ecNumber>
    </submittedName>
</protein>
<dbReference type="PANTHER" id="PTHR22642:SF2">
    <property type="entry name" value="PROTEIN LONG AFTER FAR-RED 3"/>
    <property type="match status" value="1"/>
</dbReference>
<feature type="domain" description="Amidohydrolase 3" evidence="1">
    <location>
        <begin position="56"/>
        <end position="549"/>
    </location>
</feature>
<dbReference type="CDD" id="cd01300">
    <property type="entry name" value="YtcJ_like"/>
    <property type="match status" value="1"/>
</dbReference>
<reference evidence="2" key="1">
    <citation type="submission" date="2021-02" db="EMBL/GenBank/DDBJ databases">
        <authorList>
            <person name="Vanwijnsberghe S."/>
        </authorList>
    </citation>
    <scope>NUCLEOTIDE SEQUENCE</scope>
    <source>
        <strain evidence="2">R-70211</strain>
    </source>
</reference>
<evidence type="ECO:0000259" key="1">
    <source>
        <dbReference type="Pfam" id="PF07969"/>
    </source>
</evidence>
<dbReference type="InterPro" id="IPR033932">
    <property type="entry name" value="YtcJ-like"/>
</dbReference>
<dbReference type="Gene3D" id="2.30.40.10">
    <property type="entry name" value="Urease, subunit C, domain 1"/>
    <property type="match status" value="1"/>
</dbReference>
<dbReference type="RefSeq" id="WP_201139567.1">
    <property type="nucleotide sequence ID" value="NZ_CAJNAS010000045.1"/>
</dbReference>
<dbReference type="EMBL" id="CAJNAS010000045">
    <property type="protein sequence ID" value="CAE6967998.1"/>
    <property type="molecule type" value="Genomic_DNA"/>
</dbReference>
<dbReference type="AlphaFoldDB" id="A0A9N8NA09"/>
<keyword evidence="3" id="KW-1185">Reference proteome</keyword>
<dbReference type="Gene3D" id="3.20.20.140">
    <property type="entry name" value="Metal-dependent hydrolases"/>
    <property type="match status" value="1"/>
</dbReference>
<dbReference type="Gene3D" id="3.10.310.70">
    <property type="match status" value="1"/>
</dbReference>
<name>A0A9N8NA09_9BURK</name>
<keyword evidence="2" id="KW-0378">Hydrolase</keyword>
<evidence type="ECO:0000313" key="2">
    <source>
        <dbReference type="EMBL" id="CAE6967998.1"/>
    </source>
</evidence>